<dbReference type="AlphaFoldDB" id="A0A2N5N379"/>
<dbReference type="RefSeq" id="WP_244912772.1">
    <property type="nucleotide sequence ID" value="NZ_NFEZ01000004.1"/>
</dbReference>
<organism evidence="1 2">
    <name type="scientific">Paenibacillus pasadenensis</name>
    <dbReference type="NCBI Taxonomy" id="217090"/>
    <lineage>
        <taxon>Bacteria</taxon>
        <taxon>Bacillati</taxon>
        <taxon>Bacillota</taxon>
        <taxon>Bacilli</taxon>
        <taxon>Bacillales</taxon>
        <taxon>Paenibacillaceae</taxon>
        <taxon>Paenibacillus</taxon>
    </lineage>
</organism>
<dbReference type="InterPro" id="IPR043751">
    <property type="entry name" value="DUF5696"/>
</dbReference>
<evidence type="ECO:0000313" key="1">
    <source>
        <dbReference type="EMBL" id="PLT44783.1"/>
    </source>
</evidence>
<reference evidence="1 2" key="1">
    <citation type="submission" date="2017-05" db="EMBL/GenBank/DDBJ databases">
        <title>Functional genome analysis of Paenibacillus pasadenensis strain R16: insights on endophytic life style and antifungal activity.</title>
        <authorList>
            <person name="Passera A."/>
            <person name="Marcolungo L."/>
            <person name="Casati P."/>
            <person name="Brasca M."/>
            <person name="Quaglino F."/>
            <person name="Delledonne M."/>
        </authorList>
    </citation>
    <scope>NUCLEOTIDE SEQUENCE [LARGE SCALE GENOMIC DNA]</scope>
    <source>
        <strain evidence="1 2">R16</strain>
    </source>
</reference>
<proteinExistence type="predicted"/>
<dbReference type="EMBL" id="NFEZ01000004">
    <property type="protein sequence ID" value="PLT44783.1"/>
    <property type="molecule type" value="Genomic_DNA"/>
</dbReference>
<gene>
    <name evidence="1" type="ORF">B8V81_3214</name>
</gene>
<comment type="caution">
    <text evidence="1">The sequence shown here is derived from an EMBL/GenBank/DDBJ whole genome shotgun (WGS) entry which is preliminary data.</text>
</comment>
<protein>
    <recommendedName>
        <fullName evidence="3">Lipoprotein</fullName>
    </recommendedName>
</protein>
<name>A0A2N5N379_9BACL</name>
<evidence type="ECO:0000313" key="2">
    <source>
        <dbReference type="Proteomes" id="UP000234789"/>
    </source>
</evidence>
<dbReference type="PROSITE" id="PS51257">
    <property type="entry name" value="PROKAR_LIPOPROTEIN"/>
    <property type="match status" value="1"/>
</dbReference>
<dbReference type="Proteomes" id="UP000234789">
    <property type="component" value="Unassembled WGS sequence"/>
</dbReference>
<keyword evidence="2" id="KW-1185">Reference proteome</keyword>
<accession>A0A2N5N379</accession>
<evidence type="ECO:0008006" key="3">
    <source>
        <dbReference type="Google" id="ProtNLM"/>
    </source>
</evidence>
<dbReference type="Pfam" id="PF18952">
    <property type="entry name" value="DUF5696"/>
    <property type="match status" value="1"/>
</dbReference>
<sequence>MKKPKRTTAAWIGGAVCVAAACAVLLLGDRGAKAVPASAYADVAAPLEAGAELKALPDATDGVPGMILAAESDRLSLYYDMETTEIAVKDKRQGDVWYSNPPERESDAKASGFEKELLSSQLSVSFRDSVGTLETYTNFAQSISSKQFKAEAIPGGLRVVYTIGDTSLGVDALPRLITKARLEEKVLSKLDSSSAKHVEKRYYPTEADPELLERLDAQVSKPLVLSKMTEAFEKAGYTPDDLAADNAAAGIEGGAASTKPNFTVPLEYRLDGGSLRATVPMGRVEEGAGYQIRSLDVLPFFGAAGSGEQGYMLVPDGSGSLIHLNNGKVKEEQYVQRIYGMDPNDNSWRRGQVSQSARMPVFGLKAGNAAWLATIEQGDALASVAADISGKKNSYNFVHSRFHVRGEDVLELYTGNKVQEIQLLNDRLHRGDLTVRYSFLDHDAASYSGMAAEYRSQLQASGVLQPLQEQGSLPFYLDILGAVDKRKSFLGVPYRSLVTMTTFEQAGSIAEQLKQLGASRVLMRYEGWSSGGAEHGSPDSLRAAGGLGGERGLKALRQQLESQGGLLFPDTAFQRIYRDDGGFKPSADAARFVTREQAELYPYNRALSRMDMTLGSFYLLSPTKLPSYVDAFLAGFKRQDAASGVALRDLGDVLASDYREGRVVQREAAKTIVERELGKISGSVGRTLLVGGNAYAWKDADHLVDVPTGSSGFVLTDEEVPFYQMVVHGSIPYAGQAWNLADEQDMRKQLLRSLELGAAPRFYLSHEPSSKLKFTSFDARFSSESGLWLKEAAALYLEADKALAPVQNDVIAEHVRHPGGVVEVRYAKGTTFLINYSDQPQTVNGRTLAPESYWIGGKAS</sequence>